<dbReference type="SUPFAM" id="SSF49464">
    <property type="entry name" value="Carboxypeptidase regulatory domain-like"/>
    <property type="match status" value="1"/>
</dbReference>
<evidence type="ECO:0000256" key="4">
    <source>
        <dbReference type="SAM" id="SignalP"/>
    </source>
</evidence>
<accession>A0ABX0XAJ6</accession>
<dbReference type="SUPFAM" id="SSF56935">
    <property type="entry name" value="Porins"/>
    <property type="match status" value="1"/>
</dbReference>
<dbReference type="EMBL" id="JAATJH010000002">
    <property type="protein sequence ID" value="NJC26296.1"/>
    <property type="molecule type" value="Genomic_DNA"/>
</dbReference>
<gene>
    <name evidence="6" type="ORF">GGR27_001795</name>
</gene>
<protein>
    <recommendedName>
        <fullName evidence="5">Outer membrane protein beta-barrel domain-containing protein</fullName>
    </recommendedName>
</protein>
<dbReference type="PANTHER" id="PTHR40980:SF4">
    <property type="entry name" value="TONB-DEPENDENT RECEPTOR-LIKE BETA-BARREL DOMAIN-CONTAINING PROTEIN"/>
    <property type="match status" value="1"/>
</dbReference>
<proteinExistence type="predicted"/>
<evidence type="ECO:0000313" key="7">
    <source>
        <dbReference type="Proteomes" id="UP000770785"/>
    </source>
</evidence>
<dbReference type="Gene3D" id="2.40.170.20">
    <property type="entry name" value="TonB-dependent receptor, beta-barrel domain"/>
    <property type="match status" value="1"/>
</dbReference>
<dbReference type="Proteomes" id="UP000770785">
    <property type="component" value="Unassembled WGS sequence"/>
</dbReference>
<dbReference type="PANTHER" id="PTHR40980">
    <property type="entry name" value="PLUG DOMAIN-CONTAINING PROTEIN"/>
    <property type="match status" value="1"/>
</dbReference>
<comment type="caution">
    <text evidence="6">The sequence shown here is derived from an EMBL/GenBank/DDBJ whole genome shotgun (WGS) entry which is preliminary data.</text>
</comment>
<dbReference type="InterPro" id="IPR037066">
    <property type="entry name" value="Plug_dom_sf"/>
</dbReference>
<keyword evidence="7" id="KW-1185">Reference proteome</keyword>
<evidence type="ECO:0000256" key="2">
    <source>
        <dbReference type="ARBA" id="ARBA00023136"/>
    </source>
</evidence>
<evidence type="ECO:0000259" key="5">
    <source>
        <dbReference type="Pfam" id="PF14905"/>
    </source>
</evidence>
<evidence type="ECO:0000313" key="6">
    <source>
        <dbReference type="EMBL" id="NJC26296.1"/>
    </source>
</evidence>
<keyword evidence="2" id="KW-0472">Membrane</keyword>
<evidence type="ECO:0000256" key="1">
    <source>
        <dbReference type="ARBA" id="ARBA00004442"/>
    </source>
</evidence>
<evidence type="ECO:0000256" key="3">
    <source>
        <dbReference type="ARBA" id="ARBA00023237"/>
    </source>
</evidence>
<keyword evidence="3" id="KW-0998">Cell outer membrane</keyword>
<sequence>MTTAHYLFTLLLIAFHCTSVSAQYSINGQLTDADELPVIYANVAIYADSNLVKVETTDDAGLFRVRDIAPGTYQLTASYLGAPNLNQEIEVVGDLDLGVLQMAPAAVELAEATVVAKRAMVEVKPDRTVFNVQGTINAVGDNGLDLLRKAPGVTIDNNDNINVLSRSGVLVYIDGKRSPLSGDELSGYLRSLTAEQIDRIDIITNPGAKYEAEGNAGIIDIRLIKNENEGANGSANYTVTQGVYNRMNGSASGNYRNRNFNTFGQLGFVDGESYNSMAFITRQENLETVQDLRAINTWANVNYRIGTDLFLNKKHTLGFLINGLAQEGINGIVDETSISKIGQPVDSILLAGSVSDDTRKQATFNVNYRYELTEDKILNVDVDYGRFRNTSFRDQPNRYVSPDRQEVLTEITNRFNTPRDIDIYTFQTDYEQPIGKGKFGTGFRLSRVSTNNTFLFFDVPESENVLNPNSSNLFDYTENVYAGYLSYTASFTDALSYTTGLRVEQTDASGVLTTFNAQDKPPVDLNYLSFFPSAGLTYALDQEKGNTVSLNYSRRINRPDYNVLNPFRNQISQLTFELGNPGLQPEIVNNLELGYTHAFRYNFKLAYSQTSDQITRLIGPDPFDSRAKFISWDNLASNTVVSFNASIPVTVTKWWNAFFNLNAAHIDNQADYGENGMVDVQVFTYSGFSQQTFNLPYDLTAELSGFYSGPGVWGGVFEYDPIYSINVGLQRRFLNDQLNVKISANDIFLTQGWKGVSAFNGQTAAGQGRWDSRSIALALSYSFGNQKVKSRNRKTGLGSEGERAGGD</sequence>
<reference evidence="6 7" key="1">
    <citation type="submission" date="2020-03" db="EMBL/GenBank/DDBJ databases">
        <title>Genomic Encyclopedia of Type Strains, Phase IV (KMG-IV): sequencing the most valuable type-strain genomes for metagenomic binning, comparative biology and taxonomic classification.</title>
        <authorList>
            <person name="Goeker M."/>
        </authorList>
    </citation>
    <scope>NUCLEOTIDE SEQUENCE [LARGE SCALE GENOMIC DNA]</scope>
    <source>
        <strain evidence="6 7">DSM 105096</strain>
    </source>
</reference>
<feature type="chain" id="PRO_5046954221" description="Outer membrane protein beta-barrel domain-containing protein" evidence="4">
    <location>
        <begin position="23"/>
        <end position="807"/>
    </location>
</feature>
<feature type="signal peptide" evidence="4">
    <location>
        <begin position="1"/>
        <end position="22"/>
    </location>
</feature>
<organism evidence="6 7">
    <name type="scientific">Neolewinella antarctica</name>
    <dbReference type="NCBI Taxonomy" id="442734"/>
    <lineage>
        <taxon>Bacteria</taxon>
        <taxon>Pseudomonadati</taxon>
        <taxon>Bacteroidota</taxon>
        <taxon>Saprospiria</taxon>
        <taxon>Saprospirales</taxon>
        <taxon>Lewinellaceae</taxon>
        <taxon>Neolewinella</taxon>
    </lineage>
</organism>
<dbReference type="Pfam" id="PF14905">
    <property type="entry name" value="OMP_b-brl_3"/>
    <property type="match status" value="1"/>
</dbReference>
<dbReference type="InterPro" id="IPR036942">
    <property type="entry name" value="Beta-barrel_TonB_sf"/>
</dbReference>
<comment type="subcellular location">
    <subcellularLocation>
        <location evidence="1">Cell outer membrane</location>
    </subcellularLocation>
</comment>
<dbReference type="Gene3D" id="2.170.130.10">
    <property type="entry name" value="TonB-dependent receptor, plug domain"/>
    <property type="match status" value="1"/>
</dbReference>
<dbReference type="InterPro" id="IPR041700">
    <property type="entry name" value="OMP_b-brl_3"/>
</dbReference>
<dbReference type="RefSeq" id="WP_168037050.1">
    <property type="nucleotide sequence ID" value="NZ_JAATJH010000002.1"/>
</dbReference>
<dbReference type="InterPro" id="IPR008969">
    <property type="entry name" value="CarboxyPept-like_regulatory"/>
</dbReference>
<name>A0ABX0XAJ6_9BACT</name>
<dbReference type="Gene3D" id="2.60.40.1120">
    <property type="entry name" value="Carboxypeptidase-like, regulatory domain"/>
    <property type="match status" value="1"/>
</dbReference>
<keyword evidence="4" id="KW-0732">Signal</keyword>
<feature type="domain" description="Outer membrane protein beta-barrel" evidence="5">
    <location>
        <begin position="374"/>
        <end position="781"/>
    </location>
</feature>
<dbReference type="Pfam" id="PF13620">
    <property type="entry name" value="CarboxypepD_reg"/>
    <property type="match status" value="1"/>
</dbReference>